<dbReference type="GO" id="GO:0005634">
    <property type="term" value="C:nucleus"/>
    <property type="evidence" value="ECO:0007669"/>
    <property type="project" value="UniProtKB-SubCell"/>
</dbReference>
<evidence type="ECO:0000256" key="1">
    <source>
        <dbReference type="ARBA" id="ARBA00023242"/>
    </source>
</evidence>
<dbReference type="EMBL" id="GDHF01031211">
    <property type="protein sequence ID" value="JAI21103.1"/>
    <property type="molecule type" value="Transcribed_RNA"/>
</dbReference>
<dbReference type="PANTHER" id="PTHR23195">
    <property type="entry name" value="YEATS DOMAIN"/>
    <property type="match status" value="1"/>
</dbReference>
<dbReference type="PROSITE" id="PS51037">
    <property type="entry name" value="YEATS"/>
    <property type="match status" value="1"/>
</dbReference>
<dbReference type="AlphaFoldDB" id="A0A0K8U3F8"/>
<reference evidence="4" key="1">
    <citation type="submission" date="2015-06" db="EMBL/GenBank/DDBJ databases">
        <authorList>
            <person name="Hoefler B.C."/>
            <person name="Straight P.D."/>
        </authorList>
    </citation>
    <scope>NUCLEOTIDE SEQUENCE</scope>
</reference>
<feature type="non-terminal residue" evidence="4">
    <location>
        <position position="1"/>
    </location>
</feature>
<dbReference type="Gene3D" id="2.60.40.1970">
    <property type="entry name" value="YEATS domain"/>
    <property type="match status" value="1"/>
</dbReference>
<sequence>VNVRFSWHIYYFVFLHTNLSEKAESSIFVKNCSASFTMLPNTISSQKRKHSSEYHDPDYIRLYSSPYKKLRHGESNIMGKNVFLTPTKTKLKCISEIISNEFQKEISLKQEHLAAIEKRLDQARSLLDRLRYVIVSDYYQKQDLSISAYDTLAIRGKETLFEKEVHGLQIALHPSFKKRMGDYPNKMYEVTQRSLPERVAAQNALNTLRSRSQSQKHQKKCLKQSIKDQGLVIHHSKEKEIPIVDEVNTFDQMRSHNNDFTDLQSSKTGKMASFIQSETRKSLNSARFNNKTKHLVVIGNTSTYIGGEVDARAEVKISSENMLTHKWLVYVQSKDAKINLESFIKKVRFHLHPSYRPNDIVDIRTAPFQIARRGWGEFPMRIQLFFHEHLQQKPVQLIHNVVLDRTLSGMHTLGSETLMEIWIRSDIIITKAKDEPLFDVKKNVYENIQPFTSENIFETGERDHGNNTKHRKISFTNNKEDLDDNLFGVFNMDSASADITKIEPSVVVNEQLANISNNSPIKIICKSLQKSDCSSNNEINDSPLSKDKIVCANSGEISELNSKRTSEEEIFTKSVIVSQSSTSNISNTRCNISNLRYAKIVNTKSTNKNSDISKEVVTTIKSSKSMQLTTPMIMKLSTTNVANAHQVSNTNRNNNNIVALSKVGKFMPLKITNMNKFVALNSNSAFANMPVENADEKTVLQKKLVQLVDAEGKIKFMQVLVATTQKPVGDAKMGSLLNGTADSSQNLDSVLSESRKKNTFTDSSLAMEKHASKLLTVSNDVNRSNFLVTNNNGNFLATNNIYNSKSKNNSVSSQKQMVFQKGGKLFIIDPLQMKLKQERKKQVSLLKPQTNLQRQHQQQMPKQKVQHKALQSMLYDHDYTHSSVKLSKDNITLSNPEMISGSIKSHVPELHLGIRQTRAKASSAFELLQQCRSKFEQEFLNQNYNSMNSAIDYILRHLPLISPKNTLASAFSFVSNSEKEFDLMPVLKQRACEWLRAKYITCFVRNHKYLKAITSNNKWRFWSTREVLVYARYHAFTPKMKSFDITLSYPVQVQNMPDQLTEPEKLQTDNLLQGHDFSQFVKNEVKFEQKYIQYESITPKHRITSWLDCGCQNIIDQETGVEFSEEPIDIISISMSKNRNRFNIEHLRSNPNRCEQEQQFYLAIPEHLEKSSQLVSDICRDFNIQLQPEQIGGNLIYPLAQTVLSQCLNTFIEKIIRRAVASKQNPPTTDSLNITTQDIGNVLVRHAEFDFLTNKYFGIHKDNSR</sequence>
<dbReference type="GO" id="GO:0006355">
    <property type="term" value="P:regulation of DNA-templated transcription"/>
    <property type="evidence" value="ECO:0007669"/>
    <property type="project" value="InterPro"/>
</dbReference>
<evidence type="ECO:0000313" key="4">
    <source>
        <dbReference type="EMBL" id="JAI21103.1"/>
    </source>
</evidence>
<protein>
    <submittedName>
        <fullName evidence="4">YEATS domain-containing protein 2</fullName>
    </submittedName>
</protein>
<dbReference type="Pfam" id="PF03366">
    <property type="entry name" value="YEATS"/>
    <property type="match status" value="1"/>
</dbReference>
<dbReference type="CDD" id="cd16907">
    <property type="entry name" value="YEATS_YEATS2_like"/>
    <property type="match status" value="1"/>
</dbReference>
<dbReference type="InterPro" id="IPR005033">
    <property type="entry name" value="YEATS"/>
</dbReference>
<name>A0A0K8U3F8_BACLA</name>
<dbReference type="InterPro" id="IPR038704">
    <property type="entry name" value="YEAST_sf"/>
</dbReference>
<dbReference type="Pfam" id="PF22951">
    <property type="entry name" value="3HBD"/>
    <property type="match status" value="1"/>
</dbReference>
<keyword evidence="1 2" id="KW-0539">Nucleus</keyword>
<dbReference type="OrthoDB" id="1741717at2759"/>
<comment type="subcellular location">
    <subcellularLocation>
        <location evidence="2">Nucleus</location>
    </subcellularLocation>
</comment>
<feature type="domain" description="YEATS" evidence="3">
    <location>
        <begin position="286"/>
        <end position="489"/>
    </location>
</feature>
<dbReference type="InterPro" id="IPR055129">
    <property type="entry name" value="YEATS_dom"/>
</dbReference>
<evidence type="ECO:0000259" key="3">
    <source>
        <dbReference type="PROSITE" id="PS51037"/>
    </source>
</evidence>
<gene>
    <name evidence="4" type="primary">Yeats2_5</name>
    <name evidence="4" type="ORF">c0_g1_i7</name>
</gene>
<accession>A0A0K8U3F8</accession>
<evidence type="ECO:0000256" key="2">
    <source>
        <dbReference type="PROSITE-ProRule" id="PRU00376"/>
    </source>
</evidence>
<organism evidence="4">
    <name type="scientific">Bactrocera latifrons</name>
    <name type="common">Malaysian fruit fly</name>
    <name type="synonym">Chaetodacus latifrons</name>
    <dbReference type="NCBI Taxonomy" id="174628"/>
    <lineage>
        <taxon>Eukaryota</taxon>
        <taxon>Metazoa</taxon>
        <taxon>Ecdysozoa</taxon>
        <taxon>Arthropoda</taxon>
        <taxon>Hexapoda</taxon>
        <taxon>Insecta</taxon>
        <taxon>Pterygota</taxon>
        <taxon>Neoptera</taxon>
        <taxon>Endopterygota</taxon>
        <taxon>Diptera</taxon>
        <taxon>Brachycera</taxon>
        <taxon>Muscomorpha</taxon>
        <taxon>Tephritoidea</taxon>
        <taxon>Tephritidae</taxon>
        <taxon>Bactrocera</taxon>
        <taxon>Bactrocera</taxon>
    </lineage>
</organism>
<dbReference type="InterPro" id="IPR055127">
    <property type="entry name" value="YEATS2_3HBD"/>
</dbReference>
<proteinExistence type="predicted"/>